<accession>A0A9D9J0T5</accession>
<reference evidence="3" key="1">
    <citation type="submission" date="2020-10" db="EMBL/GenBank/DDBJ databases">
        <authorList>
            <person name="Gilroy R."/>
        </authorList>
    </citation>
    <scope>NUCLEOTIDE SEQUENCE</scope>
    <source>
        <strain evidence="3">B3-2255</strain>
    </source>
</reference>
<feature type="transmembrane region" description="Helical" evidence="2">
    <location>
        <begin position="6"/>
        <end position="26"/>
    </location>
</feature>
<evidence type="ECO:0000313" key="4">
    <source>
        <dbReference type="Proteomes" id="UP000823772"/>
    </source>
</evidence>
<keyword evidence="2" id="KW-0812">Transmembrane</keyword>
<evidence type="ECO:0000256" key="2">
    <source>
        <dbReference type="SAM" id="Phobius"/>
    </source>
</evidence>
<protein>
    <submittedName>
        <fullName evidence="3">DUF4491 family protein</fullName>
    </submittedName>
</protein>
<gene>
    <name evidence="3" type="ORF">IAC87_04120</name>
</gene>
<feature type="transmembrane region" description="Helical" evidence="2">
    <location>
        <begin position="60"/>
        <end position="77"/>
    </location>
</feature>
<evidence type="ECO:0000313" key="3">
    <source>
        <dbReference type="EMBL" id="MBO8481716.1"/>
    </source>
</evidence>
<sequence>MDLNYWGLIVGAATFVIIGVFHPIVIKAHYYFGLKSRWWFLAGGIVLSAVALLVRDLVFSILLGVVAFSMFWSVKEIKEQEKRVEKGWFPENPRRKNGGRKLNDNNK</sequence>
<dbReference type="Pfam" id="PF14898">
    <property type="entry name" value="DUF4491"/>
    <property type="match status" value="1"/>
</dbReference>
<evidence type="ECO:0000256" key="1">
    <source>
        <dbReference type="SAM" id="MobiDB-lite"/>
    </source>
</evidence>
<proteinExistence type="predicted"/>
<dbReference type="AlphaFoldDB" id="A0A9D9J0T5"/>
<keyword evidence="2" id="KW-0472">Membrane</keyword>
<keyword evidence="2" id="KW-1133">Transmembrane helix</keyword>
<feature type="transmembrane region" description="Helical" evidence="2">
    <location>
        <begin position="38"/>
        <end position="54"/>
    </location>
</feature>
<dbReference type="EMBL" id="JADILY010000084">
    <property type="protein sequence ID" value="MBO8481716.1"/>
    <property type="molecule type" value="Genomic_DNA"/>
</dbReference>
<comment type="caution">
    <text evidence="3">The sequence shown here is derived from an EMBL/GenBank/DDBJ whole genome shotgun (WGS) entry which is preliminary data.</text>
</comment>
<feature type="region of interest" description="Disordered" evidence="1">
    <location>
        <begin position="88"/>
        <end position="107"/>
    </location>
</feature>
<dbReference type="InterPro" id="IPR027890">
    <property type="entry name" value="DUF4491"/>
</dbReference>
<name>A0A9D9J0T5_9BACT</name>
<reference evidence="3" key="2">
    <citation type="journal article" date="2021" name="PeerJ">
        <title>Extensive microbial diversity within the chicken gut microbiome revealed by metagenomics and culture.</title>
        <authorList>
            <person name="Gilroy R."/>
            <person name="Ravi A."/>
            <person name="Getino M."/>
            <person name="Pursley I."/>
            <person name="Horton D.L."/>
            <person name="Alikhan N.F."/>
            <person name="Baker D."/>
            <person name="Gharbi K."/>
            <person name="Hall N."/>
            <person name="Watson M."/>
            <person name="Adriaenssens E.M."/>
            <person name="Foster-Nyarko E."/>
            <person name="Jarju S."/>
            <person name="Secka A."/>
            <person name="Antonio M."/>
            <person name="Oren A."/>
            <person name="Chaudhuri R.R."/>
            <person name="La Ragione R."/>
            <person name="Hildebrand F."/>
            <person name="Pallen M.J."/>
        </authorList>
    </citation>
    <scope>NUCLEOTIDE SEQUENCE</scope>
    <source>
        <strain evidence="3">B3-2255</strain>
    </source>
</reference>
<organism evidence="3 4">
    <name type="scientific">Candidatus Merdivivens faecigallinarum</name>
    <dbReference type="NCBI Taxonomy" id="2840871"/>
    <lineage>
        <taxon>Bacteria</taxon>
        <taxon>Pseudomonadati</taxon>
        <taxon>Bacteroidota</taxon>
        <taxon>Bacteroidia</taxon>
        <taxon>Bacteroidales</taxon>
        <taxon>Muribaculaceae</taxon>
        <taxon>Muribaculaceae incertae sedis</taxon>
        <taxon>Candidatus Merdivivens</taxon>
    </lineage>
</organism>
<dbReference type="Proteomes" id="UP000823772">
    <property type="component" value="Unassembled WGS sequence"/>
</dbReference>